<feature type="signal peptide" evidence="8">
    <location>
        <begin position="1"/>
        <end position="20"/>
    </location>
</feature>
<dbReference type="InterPro" id="IPR037045">
    <property type="entry name" value="S8pro/Inhibitor_I9_sf"/>
</dbReference>
<dbReference type="PRINTS" id="PR00723">
    <property type="entry name" value="SUBTILISIN"/>
</dbReference>
<evidence type="ECO:0000256" key="3">
    <source>
        <dbReference type="ARBA" id="ARBA00022729"/>
    </source>
</evidence>
<feature type="chain" id="PRO_5040325725" evidence="8">
    <location>
        <begin position="21"/>
        <end position="425"/>
    </location>
</feature>
<dbReference type="Gene3D" id="3.40.50.200">
    <property type="entry name" value="Peptidase S8/S53 domain"/>
    <property type="match status" value="1"/>
</dbReference>
<evidence type="ECO:0000256" key="2">
    <source>
        <dbReference type="ARBA" id="ARBA00022670"/>
    </source>
</evidence>
<dbReference type="GO" id="GO:0005576">
    <property type="term" value="C:extracellular region"/>
    <property type="evidence" value="ECO:0007669"/>
    <property type="project" value="UniProtKB-ARBA"/>
</dbReference>
<evidence type="ECO:0000256" key="8">
    <source>
        <dbReference type="SAM" id="SignalP"/>
    </source>
</evidence>
<dbReference type="AlphaFoldDB" id="A0A9Q8QFP5"/>
<dbReference type="GO" id="GO:0006508">
    <property type="term" value="P:proteolysis"/>
    <property type="evidence" value="ECO:0007669"/>
    <property type="project" value="UniProtKB-KW"/>
</dbReference>
<evidence type="ECO:0000259" key="10">
    <source>
        <dbReference type="Pfam" id="PF05922"/>
    </source>
</evidence>
<dbReference type="InterPro" id="IPR022398">
    <property type="entry name" value="Peptidase_S8_His-AS"/>
</dbReference>
<dbReference type="KEGG" id="ptkz:JDV02_004629"/>
<evidence type="ECO:0000256" key="1">
    <source>
        <dbReference type="ARBA" id="ARBA00011073"/>
    </source>
</evidence>
<dbReference type="InterPro" id="IPR015500">
    <property type="entry name" value="Peptidase_S8_subtilisin-rel"/>
</dbReference>
<dbReference type="EC" id="3.4.21.63" evidence="11"/>
<evidence type="ECO:0000256" key="7">
    <source>
        <dbReference type="RuleBase" id="RU003355"/>
    </source>
</evidence>
<dbReference type="PROSITE" id="PS51892">
    <property type="entry name" value="SUBTILASE"/>
    <property type="match status" value="1"/>
</dbReference>
<dbReference type="PROSITE" id="PS00138">
    <property type="entry name" value="SUBTILASE_SER"/>
    <property type="match status" value="1"/>
</dbReference>
<evidence type="ECO:0000256" key="5">
    <source>
        <dbReference type="ARBA" id="ARBA00022825"/>
    </source>
</evidence>
<evidence type="ECO:0000259" key="9">
    <source>
        <dbReference type="Pfam" id="PF00082"/>
    </source>
</evidence>
<evidence type="ECO:0000313" key="12">
    <source>
        <dbReference type="Proteomes" id="UP000829364"/>
    </source>
</evidence>
<name>A0A9Q8QFP5_9HYPO</name>
<keyword evidence="2 6" id="KW-0645">Protease</keyword>
<keyword evidence="12" id="KW-1185">Reference proteome</keyword>
<dbReference type="PANTHER" id="PTHR43806">
    <property type="entry name" value="PEPTIDASE S8"/>
    <property type="match status" value="1"/>
</dbReference>
<dbReference type="PROSITE" id="PS00137">
    <property type="entry name" value="SUBTILASE_HIS"/>
    <property type="match status" value="1"/>
</dbReference>
<dbReference type="PROSITE" id="PS00136">
    <property type="entry name" value="SUBTILASE_ASP"/>
    <property type="match status" value="1"/>
</dbReference>
<dbReference type="PANTHER" id="PTHR43806:SF58">
    <property type="entry name" value="ALKALINE PROTEASE 1-RELATED"/>
    <property type="match status" value="1"/>
</dbReference>
<feature type="active site" description="Charge relay system" evidence="6">
    <location>
        <position position="362"/>
    </location>
</feature>
<keyword evidence="5 6" id="KW-0720">Serine protease</keyword>
<evidence type="ECO:0000256" key="6">
    <source>
        <dbReference type="PROSITE-ProRule" id="PRU01240"/>
    </source>
</evidence>
<keyword evidence="3 8" id="KW-0732">Signal</keyword>
<sequence length="425" mass="44810">MVGFSGLVVAATIVFSYAWAAPATSGSSDGEIQSQHGKNIPGKYIVTLKSGLHPEALDGHLQWVHKKRGLNKREFQGVERTYAGKYDFHGYAGSFDAATIAEIKQSPDVALVEEDMIWELASIAPREDAIKDKKCLTTQHGATWGLGAVSHRHNGSEDYIYDTRAGQGTYAYIIDSGIRATHQEFEGRASLGYTAFPGKDVDTTGHGTHVAGTIGGKTYGVAKKANLIAIKILDNQTTSTSIIIDGFHWAVNDIISKGRSKSAVINMSLSGLYSAAVNEVIEKGAVSGVLSVVAAGNNGTDATYVSPATAPRAITVGALDRNWSIASYSNYGKVLNVFAPGTDVVSAGPRSDTDTKIDSGTSMAAPHVAGLVLYAMSVHGITDIGPITKYITSTATRGKITGNLWGSPNLIANNNNSAEDNTSRG</sequence>
<dbReference type="Proteomes" id="UP000829364">
    <property type="component" value="Chromosome 3"/>
</dbReference>
<protein>
    <submittedName>
        <fullName evidence="11">Oryzin</fullName>
        <ecNumber evidence="11">3.4.21.63</ecNumber>
    </submittedName>
</protein>
<dbReference type="SUPFAM" id="SSF54897">
    <property type="entry name" value="Protease propeptides/inhibitors"/>
    <property type="match status" value="1"/>
</dbReference>
<dbReference type="FunFam" id="3.40.50.200:FF:000007">
    <property type="entry name" value="Subtilisin-like serine protease"/>
    <property type="match status" value="1"/>
</dbReference>
<dbReference type="Pfam" id="PF05922">
    <property type="entry name" value="Inhibitor_I9"/>
    <property type="match status" value="1"/>
</dbReference>
<comment type="similarity">
    <text evidence="1 6 7">Belongs to the peptidase S8 family.</text>
</comment>
<feature type="domain" description="Peptidase S8/S53" evidence="9">
    <location>
        <begin position="167"/>
        <end position="397"/>
    </location>
</feature>
<dbReference type="GO" id="GO:0004252">
    <property type="term" value="F:serine-type endopeptidase activity"/>
    <property type="evidence" value="ECO:0007669"/>
    <property type="project" value="UniProtKB-UniRule"/>
</dbReference>
<accession>A0A9Q8QFP5</accession>
<dbReference type="InterPro" id="IPR010259">
    <property type="entry name" value="S8pro/Inhibitor_I9"/>
</dbReference>
<proteinExistence type="inferred from homology"/>
<dbReference type="GeneID" id="72066581"/>
<organism evidence="11 12">
    <name type="scientific">Purpureocillium takamizusanense</name>
    <dbReference type="NCBI Taxonomy" id="2060973"/>
    <lineage>
        <taxon>Eukaryota</taxon>
        <taxon>Fungi</taxon>
        <taxon>Dikarya</taxon>
        <taxon>Ascomycota</taxon>
        <taxon>Pezizomycotina</taxon>
        <taxon>Sordariomycetes</taxon>
        <taxon>Hypocreomycetidae</taxon>
        <taxon>Hypocreales</taxon>
        <taxon>Ophiocordycipitaceae</taxon>
        <taxon>Purpureocillium</taxon>
    </lineage>
</organism>
<dbReference type="InterPro" id="IPR000209">
    <property type="entry name" value="Peptidase_S8/S53_dom"/>
</dbReference>
<feature type="domain" description="Inhibitor I9" evidence="10">
    <location>
        <begin position="43"/>
        <end position="120"/>
    </location>
</feature>
<dbReference type="CDD" id="cd04077">
    <property type="entry name" value="Peptidases_S8_PCSK9_ProteinaseK_like"/>
    <property type="match status" value="1"/>
</dbReference>
<dbReference type="InterPro" id="IPR023828">
    <property type="entry name" value="Peptidase_S8_Ser-AS"/>
</dbReference>
<dbReference type="Gene3D" id="3.30.70.80">
    <property type="entry name" value="Peptidase S8 propeptide/proteinase inhibitor I9"/>
    <property type="match status" value="1"/>
</dbReference>
<evidence type="ECO:0000256" key="4">
    <source>
        <dbReference type="ARBA" id="ARBA00022801"/>
    </source>
</evidence>
<dbReference type="OrthoDB" id="206201at2759"/>
<evidence type="ECO:0000313" key="11">
    <source>
        <dbReference type="EMBL" id="UNI18356.1"/>
    </source>
</evidence>
<dbReference type="SUPFAM" id="SSF52743">
    <property type="entry name" value="Subtilisin-like"/>
    <property type="match status" value="1"/>
</dbReference>
<reference evidence="11" key="1">
    <citation type="submission" date="2021-11" db="EMBL/GenBank/DDBJ databases">
        <title>Purpureocillium_takamizusanense_genome.</title>
        <authorList>
            <person name="Nguyen N.-H."/>
        </authorList>
    </citation>
    <scope>NUCLEOTIDE SEQUENCE</scope>
    <source>
        <strain evidence="11">PT3</strain>
    </source>
</reference>
<feature type="active site" description="Charge relay system" evidence="6">
    <location>
        <position position="175"/>
    </location>
</feature>
<dbReference type="RefSeq" id="XP_047841837.1">
    <property type="nucleotide sequence ID" value="XM_047985860.1"/>
</dbReference>
<keyword evidence="4 6" id="KW-0378">Hydrolase</keyword>
<dbReference type="InterPro" id="IPR023827">
    <property type="entry name" value="Peptidase_S8_Asp-AS"/>
</dbReference>
<dbReference type="EMBL" id="CP086356">
    <property type="protein sequence ID" value="UNI18356.1"/>
    <property type="molecule type" value="Genomic_DNA"/>
</dbReference>
<dbReference type="Pfam" id="PF00082">
    <property type="entry name" value="Peptidase_S8"/>
    <property type="match status" value="1"/>
</dbReference>
<gene>
    <name evidence="11" type="ORF">JDV02_004629</name>
</gene>
<feature type="active site" description="Charge relay system" evidence="6">
    <location>
        <position position="206"/>
    </location>
</feature>
<dbReference type="InterPro" id="IPR050131">
    <property type="entry name" value="Peptidase_S8_subtilisin-like"/>
</dbReference>
<dbReference type="InterPro" id="IPR036852">
    <property type="entry name" value="Peptidase_S8/S53_dom_sf"/>
</dbReference>
<dbReference type="InterPro" id="IPR034193">
    <property type="entry name" value="PCSK9_ProteinaseK-like"/>
</dbReference>